<keyword evidence="3" id="KW-1133">Transmembrane helix</keyword>
<feature type="transmembrane region" description="Helical" evidence="3">
    <location>
        <begin position="99"/>
        <end position="119"/>
    </location>
</feature>
<dbReference type="STRING" id="1385520.N802_08255"/>
<feature type="transmembrane region" description="Helical" evidence="3">
    <location>
        <begin position="250"/>
        <end position="272"/>
    </location>
</feature>
<keyword evidence="1" id="KW-0805">Transcription regulation</keyword>
<keyword evidence="2" id="KW-0804">Transcription</keyword>
<dbReference type="Proteomes" id="UP000030002">
    <property type="component" value="Unassembled WGS sequence"/>
</dbReference>
<comment type="caution">
    <text evidence="5">The sequence shown here is derived from an EMBL/GenBank/DDBJ whole genome shotgun (WGS) entry which is preliminary data.</text>
</comment>
<feature type="transmembrane region" description="Helical" evidence="3">
    <location>
        <begin position="125"/>
        <end position="143"/>
    </location>
</feature>
<name>A0A0A0JCN7_9MICO</name>
<keyword evidence="3" id="KW-0812">Transmembrane</keyword>
<feature type="domain" description="Putative zinc-finger" evidence="4">
    <location>
        <begin position="12"/>
        <end position="42"/>
    </location>
</feature>
<dbReference type="AlphaFoldDB" id="A0A0A0JCN7"/>
<evidence type="ECO:0000256" key="1">
    <source>
        <dbReference type="ARBA" id="ARBA00023015"/>
    </source>
</evidence>
<evidence type="ECO:0000259" key="4">
    <source>
        <dbReference type="Pfam" id="PF13490"/>
    </source>
</evidence>
<dbReference type="Pfam" id="PF13490">
    <property type="entry name" value="zf-HC2"/>
    <property type="match status" value="1"/>
</dbReference>
<gene>
    <name evidence="5" type="ORF">N802_08255</name>
</gene>
<reference evidence="5 6" key="1">
    <citation type="submission" date="2013-08" db="EMBL/GenBank/DDBJ databases">
        <title>The genome sequence of Knoellia sinensis.</title>
        <authorList>
            <person name="Zhu W."/>
            <person name="Wang G."/>
        </authorList>
    </citation>
    <scope>NUCLEOTIDE SEQUENCE [LARGE SCALE GENOMIC DNA]</scope>
    <source>
        <strain evidence="5 6">KCTC 19936</strain>
    </source>
</reference>
<evidence type="ECO:0000313" key="5">
    <source>
        <dbReference type="EMBL" id="KGN33792.1"/>
    </source>
</evidence>
<protein>
    <submittedName>
        <fullName evidence="5">Membrane protein</fullName>
    </submittedName>
</protein>
<keyword evidence="3" id="KW-0472">Membrane</keyword>
<feature type="transmembrane region" description="Helical" evidence="3">
    <location>
        <begin position="220"/>
        <end position="238"/>
    </location>
</feature>
<dbReference type="EMBL" id="AVPJ01000003">
    <property type="protein sequence ID" value="KGN33792.1"/>
    <property type="molecule type" value="Genomic_DNA"/>
</dbReference>
<feature type="transmembrane region" description="Helical" evidence="3">
    <location>
        <begin position="164"/>
        <end position="187"/>
    </location>
</feature>
<sequence>MSQDQRTWHANEELLTAYMEGRGTPTVAASIEQHLVRCAECREVVATLTDPEPLRGVWDRIATEVSAPSTSLAERVLIRLGLTDRDAVLVRSAPTARGAWLLGILLCLVFAILAAAAGGEGATLLFLWTAPLVPVLAVSTAFGQDADPSWEIVVASPFSPLRLVLLRSVAVIATALPLSALAGALLPGPAWQAVAWLVPSLAGVALTLALATWWPVARAAAGVAIAWIVVSGTVVAQGRRASGGQATIDLLAGGVLPIYVLIALAAAVVVALRSDRLSQMGGTA</sequence>
<dbReference type="RefSeq" id="WP_052109462.1">
    <property type="nucleotide sequence ID" value="NZ_AVPJ01000003.1"/>
</dbReference>
<dbReference type="InterPro" id="IPR027383">
    <property type="entry name" value="Znf_put"/>
</dbReference>
<dbReference type="InterPro" id="IPR041916">
    <property type="entry name" value="Anti_sigma_zinc_sf"/>
</dbReference>
<proteinExistence type="predicted"/>
<feature type="transmembrane region" description="Helical" evidence="3">
    <location>
        <begin position="193"/>
        <end position="213"/>
    </location>
</feature>
<accession>A0A0A0JCN7</accession>
<evidence type="ECO:0000256" key="3">
    <source>
        <dbReference type="SAM" id="Phobius"/>
    </source>
</evidence>
<evidence type="ECO:0000313" key="6">
    <source>
        <dbReference type="Proteomes" id="UP000030002"/>
    </source>
</evidence>
<organism evidence="5 6">
    <name type="scientific">Knoellia sinensis KCTC 19936</name>
    <dbReference type="NCBI Taxonomy" id="1385520"/>
    <lineage>
        <taxon>Bacteria</taxon>
        <taxon>Bacillati</taxon>
        <taxon>Actinomycetota</taxon>
        <taxon>Actinomycetes</taxon>
        <taxon>Micrococcales</taxon>
        <taxon>Intrasporangiaceae</taxon>
        <taxon>Knoellia</taxon>
    </lineage>
</organism>
<dbReference type="Gene3D" id="1.10.10.1320">
    <property type="entry name" value="Anti-sigma factor, zinc-finger domain"/>
    <property type="match status" value="1"/>
</dbReference>
<dbReference type="eggNOG" id="COG3806">
    <property type="taxonomic scope" value="Bacteria"/>
</dbReference>
<dbReference type="OrthoDB" id="4864508at2"/>
<keyword evidence="6" id="KW-1185">Reference proteome</keyword>
<evidence type="ECO:0000256" key="2">
    <source>
        <dbReference type="ARBA" id="ARBA00023163"/>
    </source>
</evidence>